<proteinExistence type="evidence at transcript level"/>
<reference evidence="5" key="2">
    <citation type="journal article" date="2014" name="BMC Genomics">
        <title>A genomic perspective to assessing quality of mass-reared SIT flies used in Mediterranean fruit fly (Ceratitis capitata) eradication in California.</title>
        <authorList>
            <person name="Calla B."/>
            <person name="Hall B."/>
            <person name="Hou S."/>
            <person name="Geib S.M."/>
        </authorList>
    </citation>
    <scope>NUCLEOTIDE SEQUENCE</scope>
</reference>
<dbReference type="Pfam" id="PF04500">
    <property type="entry name" value="FLYWCH"/>
    <property type="match status" value="1"/>
</dbReference>
<accession>W8C0G3</accession>
<protein>
    <recommendedName>
        <fullName evidence="4">FLYWCH-type domain-containing protein</fullName>
    </recommendedName>
</protein>
<evidence type="ECO:0000256" key="1">
    <source>
        <dbReference type="ARBA" id="ARBA00022723"/>
    </source>
</evidence>
<reference evidence="5" key="1">
    <citation type="submission" date="2013-07" db="EMBL/GenBank/DDBJ databases">
        <authorList>
            <person name="Geib S."/>
        </authorList>
    </citation>
    <scope>NUCLEOTIDE SEQUENCE</scope>
</reference>
<keyword evidence="1" id="KW-0479">Metal-binding</keyword>
<evidence type="ECO:0000313" key="5">
    <source>
        <dbReference type="EMBL" id="JAB95099.1"/>
    </source>
</evidence>
<keyword evidence="3" id="KW-0862">Zinc</keyword>
<dbReference type="AlphaFoldDB" id="W8C0G3"/>
<sequence length="159" mass="18515">MTKIFNFNFSFTINITDTNLSFIVSPWATPCLVLRNYMYNCHSRKNSKEYWRCHNYSKKVQSERCRARCVLEDGKLKSESGGLHNHPPHTEKIEKMVERNRMVELNNTGSAVGQSISRTNIELKASQRTFHMPLRVQQPGDELIDTSIVVIENKYNTKF</sequence>
<feature type="domain" description="FLYWCH-type" evidence="4">
    <location>
        <begin position="22"/>
        <end position="86"/>
    </location>
</feature>
<name>W8C0G3_CERCA</name>
<dbReference type="EMBL" id="GAMC01011456">
    <property type="protein sequence ID" value="JAB95099.1"/>
    <property type="molecule type" value="mRNA"/>
</dbReference>
<keyword evidence="2" id="KW-0863">Zinc-finger</keyword>
<dbReference type="Gene3D" id="2.20.25.240">
    <property type="match status" value="1"/>
</dbReference>
<dbReference type="GO" id="GO:0008270">
    <property type="term" value="F:zinc ion binding"/>
    <property type="evidence" value="ECO:0007669"/>
    <property type="project" value="UniProtKB-KW"/>
</dbReference>
<evidence type="ECO:0000256" key="2">
    <source>
        <dbReference type="ARBA" id="ARBA00022771"/>
    </source>
</evidence>
<dbReference type="OrthoDB" id="2311693at2759"/>
<evidence type="ECO:0000256" key="3">
    <source>
        <dbReference type="ARBA" id="ARBA00022833"/>
    </source>
</evidence>
<dbReference type="InterPro" id="IPR007588">
    <property type="entry name" value="Znf_FLYWCH"/>
</dbReference>
<organism evidence="5">
    <name type="scientific">Ceratitis capitata</name>
    <name type="common">Mediterranean fruit fly</name>
    <name type="synonym">Tephritis capitata</name>
    <dbReference type="NCBI Taxonomy" id="7213"/>
    <lineage>
        <taxon>Eukaryota</taxon>
        <taxon>Metazoa</taxon>
        <taxon>Ecdysozoa</taxon>
        <taxon>Arthropoda</taxon>
        <taxon>Hexapoda</taxon>
        <taxon>Insecta</taxon>
        <taxon>Pterygota</taxon>
        <taxon>Neoptera</taxon>
        <taxon>Endopterygota</taxon>
        <taxon>Diptera</taxon>
        <taxon>Brachycera</taxon>
        <taxon>Muscomorpha</taxon>
        <taxon>Tephritoidea</taxon>
        <taxon>Tephritidae</taxon>
        <taxon>Ceratitis</taxon>
        <taxon>Ceratitis</taxon>
    </lineage>
</organism>
<evidence type="ECO:0000259" key="4">
    <source>
        <dbReference type="Pfam" id="PF04500"/>
    </source>
</evidence>